<comment type="caution">
    <text evidence="1">The sequence shown here is derived from an EMBL/GenBank/DDBJ whole genome shotgun (WGS) entry which is preliminary data.</text>
</comment>
<proteinExistence type="predicted"/>
<dbReference type="Proteomes" id="UP000578077">
    <property type="component" value="Unassembled WGS sequence"/>
</dbReference>
<reference evidence="1 2" key="1">
    <citation type="submission" date="2020-08" db="EMBL/GenBank/DDBJ databases">
        <title>Sequencing the genomes of 1000 actinobacteria strains.</title>
        <authorList>
            <person name="Klenk H.-P."/>
        </authorList>
    </citation>
    <scope>NUCLEOTIDE SEQUENCE [LARGE SCALE GENOMIC DNA]</scope>
    <source>
        <strain evidence="1 2">DSM 44593</strain>
    </source>
</reference>
<name>A0A841EFN1_9ACTN</name>
<sequence>MSADSRSVHLGDPVLSRDILVANLADSIAGAPSDRLLHSLARMFTVHVDDRLEPGFAWVPRYAALVGPYGHRDGPALEEMERLIRHGFEDVLLLMPGSNRRVGAVPSRA</sequence>
<dbReference type="EMBL" id="JACHLY010000001">
    <property type="protein sequence ID" value="MBB6000139.1"/>
    <property type="molecule type" value="Genomic_DNA"/>
</dbReference>
<evidence type="ECO:0000313" key="2">
    <source>
        <dbReference type="Proteomes" id="UP000578077"/>
    </source>
</evidence>
<dbReference type="RefSeq" id="WP_184637381.1">
    <property type="nucleotide sequence ID" value="NZ_BAABKT010000012.1"/>
</dbReference>
<accession>A0A841EFN1</accession>
<keyword evidence="2" id="KW-1185">Reference proteome</keyword>
<gene>
    <name evidence="1" type="ORF">HNR25_003890</name>
</gene>
<dbReference type="AlphaFoldDB" id="A0A841EFN1"/>
<protein>
    <submittedName>
        <fullName evidence="1">Uncharacterized protein</fullName>
    </submittedName>
</protein>
<organism evidence="1 2">
    <name type="scientific">Streptomonospora salina</name>
    <dbReference type="NCBI Taxonomy" id="104205"/>
    <lineage>
        <taxon>Bacteria</taxon>
        <taxon>Bacillati</taxon>
        <taxon>Actinomycetota</taxon>
        <taxon>Actinomycetes</taxon>
        <taxon>Streptosporangiales</taxon>
        <taxon>Nocardiopsidaceae</taxon>
        <taxon>Streptomonospora</taxon>
    </lineage>
</organism>
<evidence type="ECO:0000313" key="1">
    <source>
        <dbReference type="EMBL" id="MBB6000139.1"/>
    </source>
</evidence>